<dbReference type="InterPro" id="IPR036908">
    <property type="entry name" value="RlpA-like_sf"/>
</dbReference>
<keyword evidence="1" id="KW-0732">Signal</keyword>
<dbReference type="EMBL" id="JARJCW010000049">
    <property type="protein sequence ID" value="KAJ7203804.1"/>
    <property type="molecule type" value="Genomic_DNA"/>
</dbReference>
<name>A0AAD6VA91_9AGAR</name>
<evidence type="ECO:0000256" key="1">
    <source>
        <dbReference type="SAM" id="SignalP"/>
    </source>
</evidence>
<organism evidence="2 3">
    <name type="scientific">Mycena pura</name>
    <dbReference type="NCBI Taxonomy" id="153505"/>
    <lineage>
        <taxon>Eukaryota</taxon>
        <taxon>Fungi</taxon>
        <taxon>Dikarya</taxon>
        <taxon>Basidiomycota</taxon>
        <taxon>Agaricomycotina</taxon>
        <taxon>Agaricomycetes</taxon>
        <taxon>Agaricomycetidae</taxon>
        <taxon>Agaricales</taxon>
        <taxon>Marasmiineae</taxon>
        <taxon>Mycenaceae</taxon>
        <taxon>Mycena</taxon>
    </lineage>
</organism>
<dbReference type="SUPFAM" id="SSF50685">
    <property type="entry name" value="Barwin-like endoglucanases"/>
    <property type="match status" value="1"/>
</dbReference>
<reference evidence="2" key="1">
    <citation type="submission" date="2023-03" db="EMBL/GenBank/DDBJ databases">
        <title>Massive genome expansion in bonnet fungi (Mycena s.s.) driven by repeated elements and novel gene families across ecological guilds.</title>
        <authorList>
            <consortium name="Lawrence Berkeley National Laboratory"/>
            <person name="Harder C.B."/>
            <person name="Miyauchi S."/>
            <person name="Viragh M."/>
            <person name="Kuo A."/>
            <person name="Thoen E."/>
            <person name="Andreopoulos B."/>
            <person name="Lu D."/>
            <person name="Skrede I."/>
            <person name="Drula E."/>
            <person name="Henrissat B."/>
            <person name="Morin E."/>
            <person name="Kohler A."/>
            <person name="Barry K."/>
            <person name="LaButti K."/>
            <person name="Morin E."/>
            <person name="Salamov A."/>
            <person name="Lipzen A."/>
            <person name="Mereny Z."/>
            <person name="Hegedus B."/>
            <person name="Baldrian P."/>
            <person name="Stursova M."/>
            <person name="Weitz H."/>
            <person name="Taylor A."/>
            <person name="Grigoriev I.V."/>
            <person name="Nagy L.G."/>
            <person name="Martin F."/>
            <person name="Kauserud H."/>
        </authorList>
    </citation>
    <scope>NUCLEOTIDE SEQUENCE</scope>
    <source>
        <strain evidence="2">9144</strain>
    </source>
</reference>
<protein>
    <submittedName>
        <fullName evidence="2">Uncharacterized protein</fullName>
    </submittedName>
</protein>
<feature type="signal peptide" evidence="1">
    <location>
        <begin position="1"/>
        <end position="21"/>
    </location>
</feature>
<dbReference type="Proteomes" id="UP001219525">
    <property type="component" value="Unassembled WGS sequence"/>
</dbReference>
<evidence type="ECO:0000313" key="3">
    <source>
        <dbReference type="Proteomes" id="UP001219525"/>
    </source>
</evidence>
<gene>
    <name evidence="2" type="ORF">GGX14DRAFT_461227</name>
</gene>
<accession>A0AAD6VA91</accession>
<dbReference type="Gene3D" id="2.40.40.10">
    <property type="entry name" value="RlpA-like domain"/>
    <property type="match status" value="1"/>
</dbReference>
<dbReference type="AlphaFoldDB" id="A0AAD6VA91"/>
<proteinExistence type="predicted"/>
<evidence type="ECO:0000313" key="2">
    <source>
        <dbReference type="EMBL" id="KAJ7203804.1"/>
    </source>
</evidence>
<dbReference type="CDD" id="cd22191">
    <property type="entry name" value="DPBB_RlpA_EXP_N-like"/>
    <property type="match status" value="1"/>
</dbReference>
<feature type="chain" id="PRO_5041937768" evidence="1">
    <location>
        <begin position="22"/>
        <end position="146"/>
    </location>
</feature>
<keyword evidence="3" id="KW-1185">Reference proteome</keyword>
<sequence>MLSGTNFKVLLSLACAAVTSAVPTTGTVFQITPGIGACGWTNTSMQAVGSVSNTTFNHFPGATKNPNKNPICNQWLRVTVPSKGVHGVQPAGNLTIEVQIVDFFKESPKAHANDVGIPVRMFSELANVKTGIIPNTTWEIFKKGDA</sequence>
<comment type="caution">
    <text evidence="2">The sequence shown here is derived from an EMBL/GenBank/DDBJ whole genome shotgun (WGS) entry which is preliminary data.</text>
</comment>